<dbReference type="GO" id="GO:0043828">
    <property type="term" value="F:tRNA 2-selenouridine synthase activity"/>
    <property type="evidence" value="ECO:0007669"/>
    <property type="project" value="InterPro"/>
</dbReference>
<protein>
    <submittedName>
        <fullName evidence="3">tRNA 2-selenouridine(34) synthase MnmH</fullName>
    </submittedName>
</protein>
<dbReference type="SMART" id="SM00450">
    <property type="entry name" value="RHOD"/>
    <property type="match status" value="1"/>
</dbReference>
<dbReference type="SUPFAM" id="SSF52540">
    <property type="entry name" value="P-loop containing nucleoside triphosphate hydrolases"/>
    <property type="match status" value="1"/>
</dbReference>
<dbReference type="GO" id="GO:0002098">
    <property type="term" value="P:tRNA wobble uridine modification"/>
    <property type="evidence" value="ECO:0007669"/>
    <property type="project" value="InterPro"/>
</dbReference>
<comment type="caution">
    <text evidence="3">The sequence shown here is derived from an EMBL/GenBank/DDBJ whole genome shotgun (WGS) entry which is preliminary data.</text>
</comment>
<dbReference type="PANTHER" id="PTHR30401">
    <property type="entry name" value="TRNA 2-SELENOURIDINE SYNTHASE"/>
    <property type="match status" value="1"/>
</dbReference>
<proteinExistence type="predicted"/>
<keyword evidence="4" id="KW-1185">Reference proteome</keyword>
<dbReference type="NCBIfam" id="TIGR03167">
    <property type="entry name" value="tRNA_sel_U_synt"/>
    <property type="match status" value="1"/>
</dbReference>
<evidence type="ECO:0000313" key="3">
    <source>
        <dbReference type="EMBL" id="RDU67186.1"/>
    </source>
</evidence>
<evidence type="ECO:0000313" key="4">
    <source>
        <dbReference type="Proteomes" id="UP000256514"/>
    </source>
</evidence>
<sequence length="337" mass="38089">MQTLSALEFLQAKSSSAASYATTIIDVRSPSEFAHSHIPNAINLAVLDDEERVRVGTLYKHNPFEAKLLGAGLICQNIASFLPTFLSNLGLTPAHIIRIYCARGGMRSLSLQTILHNIGYRTIRLQGGYKAYRNAVLTDLAYTPNMQFFTLVGPTGSGKSELLALYEYALDIESLAKHCGSSFGAIYGAQPSVAMFENMLFTRLGELEGKKVLVEGESKKLGNLIVPKALYNAYQSAPKIYLHTPMELRIQRILGYYQHISEEFFINAMQKIAPFMQKNFWLEAKRAFMRDDKYMVAQILLEHYYDKVYKKEVYAYRIESSNVHDALDSIRDIMARH</sequence>
<organism evidence="3 4">
    <name type="scientific">Helicobacter equorum</name>
    <dbReference type="NCBI Taxonomy" id="361872"/>
    <lineage>
        <taxon>Bacteria</taxon>
        <taxon>Pseudomonadati</taxon>
        <taxon>Campylobacterota</taxon>
        <taxon>Epsilonproteobacteria</taxon>
        <taxon>Campylobacterales</taxon>
        <taxon>Helicobacteraceae</taxon>
        <taxon>Helicobacter</taxon>
    </lineage>
</organism>
<dbReference type="InterPro" id="IPR001763">
    <property type="entry name" value="Rhodanese-like_dom"/>
</dbReference>
<dbReference type="Proteomes" id="UP000256514">
    <property type="component" value="Unassembled WGS sequence"/>
</dbReference>
<dbReference type="EMBL" id="NXLT01000003">
    <property type="protein sequence ID" value="RDU67186.1"/>
    <property type="molecule type" value="Genomic_DNA"/>
</dbReference>
<dbReference type="RefSeq" id="WP_115570919.1">
    <property type="nucleotide sequence ID" value="NZ_NXLT01000003.1"/>
</dbReference>
<dbReference type="InterPro" id="IPR017582">
    <property type="entry name" value="SelU"/>
</dbReference>
<dbReference type="NCBIfam" id="NF008750">
    <property type="entry name" value="PRK11784.1-2"/>
    <property type="match status" value="1"/>
</dbReference>
<keyword evidence="1" id="KW-0711">Selenium</keyword>
<evidence type="ECO:0000256" key="1">
    <source>
        <dbReference type="ARBA" id="ARBA00023266"/>
    </source>
</evidence>
<dbReference type="AlphaFoldDB" id="A0A3D8IQK8"/>
<dbReference type="Pfam" id="PF00581">
    <property type="entry name" value="Rhodanese"/>
    <property type="match status" value="1"/>
</dbReference>
<dbReference type="PROSITE" id="PS50206">
    <property type="entry name" value="RHODANESE_3"/>
    <property type="match status" value="1"/>
</dbReference>
<dbReference type="InterPro" id="IPR036873">
    <property type="entry name" value="Rhodanese-like_dom_sf"/>
</dbReference>
<dbReference type="InterPro" id="IPR058840">
    <property type="entry name" value="AAA_SelU"/>
</dbReference>
<name>A0A3D8IQK8_9HELI</name>
<dbReference type="OrthoDB" id="285281at2"/>
<gene>
    <name evidence="3" type="ORF">CQA54_04110</name>
</gene>
<feature type="domain" description="Rhodanese" evidence="2">
    <location>
        <begin position="18"/>
        <end position="141"/>
    </location>
</feature>
<dbReference type="InterPro" id="IPR027417">
    <property type="entry name" value="P-loop_NTPase"/>
</dbReference>
<dbReference type="Gene3D" id="3.40.250.10">
    <property type="entry name" value="Rhodanese-like domain"/>
    <property type="match status" value="1"/>
</dbReference>
<dbReference type="SUPFAM" id="SSF52821">
    <property type="entry name" value="Rhodanese/Cell cycle control phosphatase"/>
    <property type="match status" value="1"/>
</dbReference>
<accession>A0A3D8IQK8</accession>
<evidence type="ECO:0000259" key="2">
    <source>
        <dbReference type="PROSITE" id="PS50206"/>
    </source>
</evidence>
<dbReference type="Pfam" id="PF26341">
    <property type="entry name" value="AAA_SelU"/>
    <property type="match status" value="1"/>
</dbReference>
<reference evidence="3 4" key="1">
    <citation type="submission" date="2018-04" db="EMBL/GenBank/DDBJ databases">
        <title>Novel Campyloabacter and Helicobacter Species and Strains.</title>
        <authorList>
            <person name="Mannion A.J."/>
            <person name="Shen Z."/>
            <person name="Fox J.G."/>
        </authorList>
    </citation>
    <scope>NUCLEOTIDE SEQUENCE [LARGE SCALE GENOMIC DNA]</scope>
    <source>
        <strain evidence="3 4">MIT 12-6600</strain>
    </source>
</reference>
<dbReference type="PANTHER" id="PTHR30401:SF0">
    <property type="entry name" value="TRNA 2-SELENOURIDINE SYNTHASE"/>
    <property type="match status" value="1"/>
</dbReference>